<dbReference type="Proteomes" id="UP000466187">
    <property type="component" value="Chromosome"/>
</dbReference>
<dbReference type="AlphaFoldDB" id="A0A7I7WTG3"/>
<keyword evidence="2" id="KW-0732">Signal</keyword>
<evidence type="ECO:0000313" key="4">
    <source>
        <dbReference type="Proteomes" id="UP000466187"/>
    </source>
</evidence>
<dbReference type="InterPro" id="IPR005297">
    <property type="entry name" value="Lipoprotein_repeat"/>
</dbReference>
<evidence type="ECO:0000256" key="2">
    <source>
        <dbReference type="SAM" id="SignalP"/>
    </source>
</evidence>
<protein>
    <recommendedName>
        <fullName evidence="5">Lipoprotein</fullName>
    </recommendedName>
</protein>
<proteinExistence type="predicted"/>
<evidence type="ECO:0008006" key="5">
    <source>
        <dbReference type="Google" id="ProtNLM"/>
    </source>
</evidence>
<feature type="region of interest" description="Disordered" evidence="1">
    <location>
        <begin position="48"/>
        <end position="77"/>
    </location>
</feature>
<evidence type="ECO:0000256" key="1">
    <source>
        <dbReference type="SAM" id="MobiDB-lite"/>
    </source>
</evidence>
<evidence type="ECO:0000313" key="3">
    <source>
        <dbReference type="EMBL" id="BBZ20017.1"/>
    </source>
</evidence>
<reference evidence="3 4" key="1">
    <citation type="journal article" date="2019" name="Emerg. Microbes Infect.">
        <title>Comprehensive subspecies identification of 175 nontuberculous mycobacteria species based on 7547 genomic profiles.</title>
        <authorList>
            <person name="Matsumoto Y."/>
            <person name="Kinjo T."/>
            <person name="Motooka D."/>
            <person name="Nabeya D."/>
            <person name="Jung N."/>
            <person name="Uechi K."/>
            <person name="Horii T."/>
            <person name="Iida T."/>
            <person name="Fujita J."/>
            <person name="Nakamura S."/>
        </authorList>
    </citation>
    <scope>NUCLEOTIDE SEQUENCE [LARGE SCALE GENOMIC DNA]</scope>
    <source>
        <strain evidence="3 4">JCM 12688</strain>
    </source>
</reference>
<accession>A0A7I7WTG3</accession>
<gene>
    <name evidence="3" type="ORF">MGAD_43520</name>
</gene>
<dbReference type="GO" id="GO:0043448">
    <property type="term" value="P:alkane catabolic process"/>
    <property type="evidence" value="ECO:0007669"/>
    <property type="project" value="TreeGrafter"/>
</dbReference>
<name>A0A7I7WTG3_MYCGU</name>
<dbReference type="EMBL" id="AP022608">
    <property type="protein sequence ID" value="BBZ20017.1"/>
    <property type="molecule type" value="Genomic_DNA"/>
</dbReference>
<dbReference type="KEGG" id="mgad:MGAD_43520"/>
<dbReference type="PANTHER" id="PTHR39335:SF1">
    <property type="entry name" value="BLL4220 PROTEIN"/>
    <property type="match status" value="1"/>
</dbReference>
<dbReference type="PANTHER" id="PTHR39335">
    <property type="entry name" value="BLL4220 PROTEIN"/>
    <property type="match status" value="1"/>
</dbReference>
<organism evidence="3 4">
    <name type="scientific">Mycolicibacterium gadium</name>
    <name type="common">Mycobacterium gadium</name>
    <dbReference type="NCBI Taxonomy" id="1794"/>
    <lineage>
        <taxon>Bacteria</taxon>
        <taxon>Bacillati</taxon>
        <taxon>Actinomycetota</taxon>
        <taxon>Actinomycetes</taxon>
        <taxon>Mycobacteriales</taxon>
        <taxon>Mycobacteriaceae</taxon>
        <taxon>Mycolicibacterium</taxon>
    </lineage>
</organism>
<sequence>MACATPGFSDVAPGNGITMHLLPLVLLSAAALTACSAFANQAATESSTAGLTPSTVAAPRTEATGTPTPIPSTDRIPPIGDVSLEIDDRGDVGQIIVDGSGRTVYVFTADGPNDPTCYDVCADTWLPILAKGDPTGGIGIDVAAASTTPRRDGTNQVTYKGQPLYRYAGDKDDRDAGGQGLDLFGGEWHVLTKDGKRLA</sequence>
<dbReference type="Pfam" id="PF03640">
    <property type="entry name" value="Lipoprotein_15"/>
    <property type="match status" value="2"/>
</dbReference>
<feature type="signal peptide" evidence="2">
    <location>
        <begin position="1"/>
        <end position="39"/>
    </location>
</feature>
<feature type="chain" id="PRO_5029743586" description="Lipoprotein" evidence="2">
    <location>
        <begin position="40"/>
        <end position="199"/>
    </location>
</feature>